<sequence length="76" mass="7540">MKPDLAPPYDVRAAGGALPFTPSGRAGGAEMPVDRRALRRRAVVAMAALALTGLLSVFGGAPEAGTAGATTSSRCG</sequence>
<dbReference type="Proteomes" id="UP001501102">
    <property type="component" value="Unassembled WGS sequence"/>
</dbReference>
<keyword evidence="2" id="KW-1133">Transmembrane helix</keyword>
<comment type="caution">
    <text evidence="3">The sequence shown here is derived from an EMBL/GenBank/DDBJ whole genome shotgun (WGS) entry which is preliminary data.</text>
</comment>
<gene>
    <name evidence="3" type="ORF">GCM10020221_02700</name>
</gene>
<evidence type="ECO:0000313" key="4">
    <source>
        <dbReference type="Proteomes" id="UP001501102"/>
    </source>
</evidence>
<accession>A0ABN3WBH9</accession>
<proteinExistence type="predicted"/>
<evidence type="ECO:0000256" key="1">
    <source>
        <dbReference type="SAM" id="MobiDB-lite"/>
    </source>
</evidence>
<dbReference type="EMBL" id="BAAAXZ010000011">
    <property type="protein sequence ID" value="GAA2910247.1"/>
    <property type="molecule type" value="Genomic_DNA"/>
</dbReference>
<feature type="region of interest" description="Disordered" evidence="1">
    <location>
        <begin position="1"/>
        <end position="32"/>
    </location>
</feature>
<name>A0ABN3WBH9_STRTU</name>
<evidence type="ECO:0000256" key="2">
    <source>
        <dbReference type="SAM" id="Phobius"/>
    </source>
</evidence>
<evidence type="ECO:0000313" key="3">
    <source>
        <dbReference type="EMBL" id="GAA2910247.1"/>
    </source>
</evidence>
<organism evidence="3 4">
    <name type="scientific">Streptomyces thioluteus</name>
    <dbReference type="NCBI Taxonomy" id="66431"/>
    <lineage>
        <taxon>Bacteria</taxon>
        <taxon>Bacillati</taxon>
        <taxon>Actinomycetota</taxon>
        <taxon>Actinomycetes</taxon>
        <taxon>Kitasatosporales</taxon>
        <taxon>Streptomycetaceae</taxon>
        <taxon>Streptomyces</taxon>
    </lineage>
</organism>
<reference evidence="3 4" key="1">
    <citation type="journal article" date="2019" name="Int. J. Syst. Evol. Microbiol.">
        <title>The Global Catalogue of Microorganisms (GCM) 10K type strain sequencing project: providing services to taxonomists for standard genome sequencing and annotation.</title>
        <authorList>
            <consortium name="The Broad Institute Genomics Platform"/>
            <consortium name="The Broad Institute Genome Sequencing Center for Infectious Disease"/>
            <person name="Wu L."/>
            <person name="Ma J."/>
        </authorList>
    </citation>
    <scope>NUCLEOTIDE SEQUENCE [LARGE SCALE GENOMIC DNA]</scope>
    <source>
        <strain evidence="3 4">JCM 4087</strain>
    </source>
</reference>
<feature type="transmembrane region" description="Helical" evidence="2">
    <location>
        <begin position="42"/>
        <end position="61"/>
    </location>
</feature>
<keyword evidence="4" id="KW-1185">Reference proteome</keyword>
<keyword evidence="2" id="KW-0472">Membrane</keyword>
<protein>
    <submittedName>
        <fullName evidence="3">Uncharacterized protein</fullName>
    </submittedName>
</protein>
<keyword evidence="2" id="KW-0812">Transmembrane</keyword>